<reference evidence="2" key="1">
    <citation type="submission" date="2023-07" db="EMBL/GenBank/DDBJ databases">
        <authorList>
            <consortium name="AG Swart"/>
            <person name="Singh M."/>
            <person name="Singh A."/>
            <person name="Seah K."/>
            <person name="Emmerich C."/>
        </authorList>
    </citation>
    <scope>NUCLEOTIDE SEQUENCE</scope>
    <source>
        <strain evidence="2">DP1</strain>
    </source>
</reference>
<organism evidence="2 3">
    <name type="scientific">Euplotes crassus</name>
    <dbReference type="NCBI Taxonomy" id="5936"/>
    <lineage>
        <taxon>Eukaryota</taxon>
        <taxon>Sar</taxon>
        <taxon>Alveolata</taxon>
        <taxon>Ciliophora</taxon>
        <taxon>Intramacronucleata</taxon>
        <taxon>Spirotrichea</taxon>
        <taxon>Hypotrichia</taxon>
        <taxon>Euplotida</taxon>
        <taxon>Euplotidae</taxon>
        <taxon>Moneuplotes</taxon>
    </lineage>
</organism>
<dbReference type="AlphaFoldDB" id="A0AAD1XET4"/>
<evidence type="ECO:0000313" key="3">
    <source>
        <dbReference type="Proteomes" id="UP001295684"/>
    </source>
</evidence>
<protein>
    <submittedName>
        <fullName evidence="2">Uncharacterized protein</fullName>
    </submittedName>
</protein>
<dbReference type="Proteomes" id="UP001295684">
    <property type="component" value="Unassembled WGS sequence"/>
</dbReference>
<feature type="region of interest" description="Disordered" evidence="1">
    <location>
        <begin position="23"/>
        <end position="50"/>
    </location>
</feature>
<evidence type="ECO:0000256" key="1">
    <source>
        <dbReference type="SAM" id="MobiDB-lite"/>
    </source>
</evidence>
<name>A0AAD1XET4_EUPCR</name>
<accession>A0AAD1XET4</accession>
<evidence type="ECO:0000313" key="2">
    <source>
        <dbReference type="EMBL" id="CAI2368622.1"/>
    </source>
</evidence>
<dbReference type="EMBL" id="CAMPGE010009759">
    <property type="protein sequence ID" value="CAI2368622.1"/>
    <property type="molecule type" value="Genomic_DNA"/>
</dbReference>
<gene>
    <name evidence="2" type="ORF">ECRASSUSDP1_LOCUS9918</name>
</gene>
<comment type="caution">
    <text evidence="2">The sequence shown here is derived from an EMBL/GenBank/DDBJ whole genome shotgun (WGS) entry which is preliminary data.</text>
</comment>
<keyword evidence="3" id="KW-1185">Reference proteome</keyword>
<proteinExistence type="predicted"/>
<sequence length="427" mass="49729">MSKIKFLREVKGVKPLSKEFVLGHNGLEGRPSGKKERSAKKKGRKRVGENRVKEVKDFEERNKRAVGEMRRQVERVKGEGMVKGKGLGREIVLADPTDGFKRMIEEAKDSSENYLRNPSLGKILSESSFKLESELTSTKDLRFQKLMSIPRHTIGGYSNITHGKSAKIIERKRLFSSDPKPKAIIKYNPPPARESKVRKMSKRDYEASEKMRRVFVKSELPDYHKLPDKHQVIDQIIEKSIDQDEKEPSNYTDSLNYFKNSFRRQTSEMTLGEGKSSSRSRAGLKFSKSELNDISKSFLRKSYFSPQERLRDKSIRINTDFKKPTKDLKPTSKLFQNTDYIKKWMSDQIEQVEDAGQHEKVEHLLRSYNRAFEEITDKFVARKNKTNAAALKRVWDNTLQTLIIQMNEAIKERNMKLELLERYLKEE</sequence>